<gene>
    <name evidence="1" type="ORF">A1QO_02515</name>
</gene>
<evidence type="ECO:0000313" key="2">
    <source>
        <dbReference type="Proteomes" id="UP000094741"/>
    </source>
</evidence>
<dbReference type="STRING" id="1187848.A1QO_02515"/>
<proteinExistence type="predicted"/>
<dbReference type="RefSeq" id="WP_017041264.1">
    <property type="nucleotide sequence ID" value="NZ_AJYQ02000002.1"/>
</dbReference>
<dbReference type="EMBL" id="AJYQ02000002">
    <property type="protein sequence ID" value="OEE38270.1"/>
    <property type="molecule type" value="Genomic_DNA"/>
</dbReference>
<reference evidence="1 2" key="1">
    <citation type="journal article" date="2012" name="Science">
        <title>Ecological populations of bacteria act as socially cohesive units of antibiotic production and resistance.</title>
        <authorList>
            <person name="Cordero O.X."/>
            <person name="Wildschutte H."/>
            <person name="Kirkup B."/>
            <person name="Proehl S."/>
            <person name="Ngo L."/>
            <person name="Hussain F."/>
            <person name="Le Roux F."/>
            <person name="Mincer T."/>
            <person name="Polz M.F."/>
        </authorList>
    </citation>
    <scope>NUCLEOTIDE SEQUENCE [LARGE SCALE GENOMIC DNA]</scope>
    <source>
        <strain evidence="1 2">ZF-129</strain>
    </source>
</reference>
<protein>
    <submittedName>
        <fullName evidence="1">Uncharacterized protein</fullName>
    </submittedName>
</protein>
<dbReference type="AlphaFoldDB" id="A0A1E5BLE8"/>
<evidence type="ECO:0000313" key="1">
    <source>
        <dbReference type="EMBL" id="OEE38270.1"/>
    </source>
</evidence>
<accession>A0A1E5BLE8</accession>
<sequence>MYDFYDGDDEPRLNDHEVQSRDEADMFNAVECENGCGFWRGDILDNGQCPECGGDTHNLPDDHFDD</sequence>
<organism evidence="1 2">
    <name type="scientific">Vibrio genomosp. F10 str. ZF-129</name>
    <dbReference type="NCBI Taxonomy" id="1187848"/>
    <lineage>
        <taxon>Bacteria</taxon>
        <taxon>Pseudomonadati</taxon>
        <taxon>Pseudomonadota</taxon>
        <taxon>Gammaproteobacteria</taxon>
        <taxon>Vibrionales</taxon>
        <taxon>Vibrionaceae</taxon>
        <taxon>Vibrio</taxon>
    </lineage>
</organism>
<comment type="caution">
    <text evidence="1">The sequence shown here is derived from an EMBL/GenBank/DDBJ whole genome shotgun (WGS) entry which is preliminary data.</text>
</comment>
<name>A0A1E5BLE8_9VIBR</name>
<dbReference type="Proteomes" id="UP000094741">
    <property type="component" value="Unassembled WGS sequence"/>
</dbReference>